<dbReference type="InterPro" id="IPR013103">
    <property type="entry name" value="RVT_2"/>
</dbReference>
<feature type="signal peptide" evidence="1">
    <location>
        <begin position="1"/>
        <end position="17"/>
    </location>
</feature>
<keyword evidence="3" id="KW-0695">RNA-directed DNA polymerase</keyword>
<reference evidence="4" key="1">
    <citation type="submission" date="2024-07" db="EMBL/GenBank/DDBJ databases">
        <title>Two chromosome-level genome assemblies of Korean endemic species Abeliophyllum distichum and Forsythia ovata (Oleaceae).</title>
        <authorList>
            <person name="Jang H."/>
        </authorList>
    </citation>
    <scope>NUCLEOTIDE SEQUENCE [LARGE SCALE GENOMIC DNA]</scope>
</reference>
<dbReference type="Proteomes" id="UP001604336">
    <property type="component" value="Unassembled WGS sequence"/>
</dbReference>
<evidence type="ECO:0000259" key="2">
    <source>
        <dbReference type="Pfam" id="PF07727"/>
    </source>
</evidence>
<dbReference type="GO" id="GO:0003964">
    <property type="term" value="F:RNA-directed DNA polymerase activity"/>
    <property type="evidence" value="ECO:0007669"/>
    <property type="project" value="UniProtKB-KW"/>
</dbReference>
<name>A0ABD1UNK3_9LAMI</name>
<accession>A0ABD1UNK3</accession>
<dbReference type="EMBL" id="JBFOLK010000003">
    <property type="protein sequence ID" value="KAL2526536.1"/>
    <property type="molecule type" value="Genomic_DNA"/>
</dbReference>
<gene>
    <name evidence="3" type="ORF">Adt_11590</name>
</gene>
<evidence type="ECO:0000313" key="3">
    <source>
        <dbReference type="EMBL" id="KAL2526536.1"/>
    </source>
</evidence>
<feature type="chain" id="PRO_5044798222" evidence="1">
    <location>
        <begin position="18"/>
        <end position="490"/>
    </location>
</feature>
<evidence type="ECO:0000313" key="4">
    <source>
        <dbReference type="Proteomes" id="UP001604336"/>
    </source>
</evidence>
<feature type="domain" description="Reverse transcriptase Ty1/copia-type" evidence="2">
    <location>
        <begin position="285"/>
        <end position="422"/>
    </location>
</feature>
<proteinExistence type="predicted"/>
<organism evidence="3 4">
    <name type="scientific">Abeliophyllum distichum</name>
    <dbReference type="NCBI Taxonomy" id="126358"/>
    <lineage>
        <taxon>Eukaryota</taxon>
        <taxon>Viridiplantae</taxon>
        <taxon>Streptophyta</taxon>
        <taxon>Embryophyta</taxon>
        <taxon>Tracheophyta</taxon>
        <taxon>Spermatophyta</taxon>
        <taxon>Magnoliopsida</taxon>
        <taxon>eudicotyledons</taxon>
        <taxon>Gunneridae</taxon>
        <taxon>Pentapetalae</taxon>
        <taxon>asterids</taxon>
        <taxon>lamiids</taxon>
        <taxon>Lamiales</taxon>
        <taxon>Oleaceae</taxon>
        <taxon>Forsythieae</taxon>
        <taxon>Abeliophyllum</taxon>
    </lineage>
</organism>
<evidence type="ECO:0000256" key="1">
    <source>
        <dbReference type="SAM" id="SignalP"/>
    </source>
</evidence>
<keyword evidence="1" id="KW-0732">Signal</keyword>
<keyword evidence="3" id="KW-0808">Transferase</keyword>
<dbReference type="AlphaFoldDB" id="A0ABD1UNK3"/>
<sequence>MWRRLTTYFYAWFVAEASPGCGEQPSGLVVVRGYRRDVKNAKYARDVLTQAIVIDALILKDLEVKKESRENTRDWSFFFRGRTEMRENSYQSKNGRGKSKGKCKSRDKELPHIRVFGCASYAHQVEGKLDPRATKCVKLGYPKGVKGYPKGVKGYRLWVLGVKGIKIINSRDVKFNELDMPCLKTPDNQVKQIEEGKSSTGKKIQTEVKRLDTNQDVRELRQIDPQVETEQEEGLVQPKLEISETVVRIQEQLEDTNLRDYQLVRDRKRRHKKAMKEEIHSSGKNDTWKLVERPKNQKVFYYKWIYKLKELVEPNNPSRYKARLVAKGFTQRERDVGGIDYNEVFSPMIKYKTFRLVLALLVQFNWELEQLDVNTAFLHRELDEIIYMLNLKTFEVKGKFELMCLLNKSLYGLKQSSRQWFMSNPGKHHWITLKWLLRYLDVTVKRELVFEKRSEKLELKGYVDFNFVGDKDEKKYTTSYFFTLDDNCIT</sequence>
<protein>
    <submittedName>
        <fullName evidence="3">Reverse transcriptase Ty1/copia-type domain-containing protein</fullName>
    </submittedName>
</protein>
<keyword evidence="4" id="KW-1185">Reference proteome</keyword>
<comment type="caution">
    <text evidence="3">The sequence shown here is derived from an EMBL/GenBank/DDBJ whole genome shotgun (WGS) entry which is preliminary data.</text>
</comment>
<dbReference type="Pfam" id="PF07727">
    <property type="entry name" value="RVT_2"/>
    <property type="match status" value="1"/>
</dbReference>
<keyword evidence="3" id="KW-0548">Nucleotidyltransferase</keyword>